<dbReference type="InterPro" id="IPR032675">
    <property type="entry name" value="LRR_dom_sf"/>
</dbReference>
<keyword evidence="4" id="KW-1185">Reference proteome</keyword>
<keyword evidence="1" id="KW-0433">Leucine-rich repeat</keyword>
<dbReference type="InParanoid" id="A0A7R8UR23"/>
<evidence type="ECO:0008006" key="5">
    <source>
        <dbReference type="Google" id="ProtNLM"/>
    </source>
</evidence>
<dbReference type="Pfam" id="PF13516">
    <property type="entry name" value="LRR_6"/>
    <property type="match status" value="1"/>
</dbReference>
<dbReference type="PROSITE" id="PS51450">
    <property type="entry name" value="LRR"/>
    <property type="match status" value="12"/>
</dbReference>
<accession>A0A7R8UR23</accession>
<dbReference type="Pfam" id="PF12799">
    <property type="entry name" value="LRR_4"/>
    <property type="match status" value="1"/>
</dbReference>
<dbReference type="InterPro" id="IPR025875">
    <property type="entry name" value="Leu-rich_rpt_4"/>
</dbReference>
<dbReference type="SMART" id="SM00365">
    <property type="entry name" value="LRR_SD22"/>
    <property type="match status" value="12"/>
</dbReference>
<evidence type="ECO:0000313" key="3">
    <source>
        <dbReference type="EMBL" id="CAD7085443.1"/>
    </source>
</evidence>
<keyword evidence="2" id="KW-0677">Repeat</keyword>
<name>A0A7R8UR23_HERIL</name>
<dbReference type="EMBL" id="LR899011">
    <property type="protein sequence ID" value="CAD7085443.1"/>
    <property type="molecule type" value="Genomic_DNA"/>
</dbReference>
<evidence type="ECO:0000256" key="2">
    <source>
        <dbReference type="ARBA" id="ARBA00022737"/>
    </source>
</evidence>
<dbReference type="InterPro" id="IPR003591">
    <property type="entry name" value="Leu-rich_rpt_typical-subtyp"/>
</dbReference>
<dbReference type="FunCoup" id="A0A7R8UR23">
    <property type="interactions" value="39"/>
</dbReference>
<reference evidence="3 4" key="1">
    <citation type="submission" date="2020-11" db="EMBL/GenBank/DDBJ databases">
        <authorList>
            <person name="Wallbank WR R."/>
            <person name="Pardo Diaz C."/>
            <person name="Kozak K."/>
            <person name="Martin S."/>
            <person name="Jiggins C."/>
            <person name="Moest M."/>
            <person name="Warren A I."/>
            <person name="Generalovic N T."/>
            <person name="Byers J.R.P. K."/>
            <person name="Montejo-Kovacevich G."/>
            <person name="Yen C E."/>
        </authorList>
    </citation>
    <scope>NUCLEOTIDE SEQUENCE [LARGE SCALE GENOMIC DNA]</scope>
</reference>
<gene>
    <name evidence="3" type="ORF">HERILL_LOCUS8287</name>
</gene>
<dbReference type="Proteomes" id="UP000594454">
    <property type="component" value="Chromosome 3"/>
</dbReference>
<evidence type="ECO:0000313" key="4">
    <source>
        <dbReference type="Proteomes" id="UP000594454"/>
    </source>
</evidence>
<dbReference type="SUPFAM" id="SSF52058">
    <property type="entry name" value="L domain-like"/>
    <property type="match status" value="4"/>
</dbReference>
<dbReference type="InterPro" id="IPR050333">
    <property type="entry name" value="SLRP"/>
</dbReference>
<dbReference type="InterPro" id="IPR001611">
    <property type="entry name" value="Leu-rich_rpt"/>
</dbReference>
<evidence type="ECO:0000256" key="1">
    <source>
        <dbReference type="ARBA" id="ARBA00022614"/>
    </source>
</evidence>
<dbReference type="PANTHER" id="PTHR45712">
    <property type="entry name" value="AGAP008170-PA"/>
    <property type="match status" value="1"/>
</dbReference>
<dbReference type="SMART" id="SM00364">
    <property type="entry name" value="LRR_BAC"/>
    <property type="match status" value="13"/>
</dbReference>
<proteinExistence type="predicted"/>
<dbReference type="OrthoDB" id="10022853at2759"/>
<organism evidence="3 4">
    <name type="scientific">Hermetia illucens</name>
    <name type="common">Black soldier fly</name>
    <dbReference type="NCBI Taxonomy" id="343691"/>
    <lineage>
        <taxon>Eukaryota</taxon>
        <taxon>Metazoa</taxon>
        <taxon>Ecdysozoa</taxon>
        <taxon>Arthropoda</taxon>
        <taxon>Hexapoda</taxon>
        <taxon>Insecta</taxon>
        <taxon>Pterygota</taxon>
        <taxon>Neoptera</taxon>
        <taxon>Endopterygota</taxon>
        <taxon>Diptera</taxon>
        <taxon>Brachycera</taxon>
        <taxon>Stratiomyomorpha</taxon>
        <taxon>Stratiomyidae</taxon>
        <taxon>Hermetiinae</taxon>
        <taxon>Hermetia</taxon>
    </lineage>
</organism>
<dbReference type="SMART" id="SM00369">
    <property type="entry name" value="LRR_TYP"/>
    <property type="match status" value="28"/>
</dbReference>
<protein>
    <recommendedName>
        <fullName evidence="5">Chaoptin</fullName>
    </recommendedName>
</protein>
<dbReference type="Gene3D" id="3.80.10.10">
    <property type="entry name" value="Ribonuclease Inhibitor"/>
    <property type="match status" value="8"/>
</dbReference>
<dbReference type="Pfam" id="PF13855">
    <property type="entry name" value="LRR_8"/>
    <property type="match status" value="6"/>
</dbReference>
<dbReference type="PANTHER" id="PTHR45712:SF22">
    <property type="entry name" value="INSULIN-LIKE GROWTH FACTOR-BINDING PROTEIN COMPLEX ACID LABILE SUBUNIT"/>
    <property type="match status" value="1"/>
</dbReference>
<sequence length="1256" mass="143028">MNTANNNFTILNINHEILYSCSVNSMCQCSSLPNESSTLFEVACNEVLLYKAPDFIHSSIKHIEISGTKIQFIDDETFQSLRLESLKLVDNKIYDLSERSFSSMVHSLQTLDLSGNQLQKIPLIALRKLHMLSRFIGHRNDISNLDGNWGNLCDSLRSVHLSANNIAELISLEEEARANYSGSFLPSHQICSFSRLKRLMWLDLSNNRISQLPRTSLPRTIVTLDVSRNIISTFPQQLFDHLHDLRIISLRDNLIRSISCKEIHAKRIHLEKLDLSLNLIDELQSDVFHNNYSNIQVRAINLEKNFIKFIPAAAFHQSKIVHLVMAFNEITKIHVDAFEGIRESLEYLDLDGNNLQAVPRAIKSLMKLKYLYLSSNHINHLSNLPDMNGSLRVLSLSGNNFSSIPIEGLRNFTELTYLNMGYNKISEILDDTFVGWGSQLQTILLRNNKITQLSNGIFNGLDSIKEISLSFNDIHYVSNNAFENVSRTLKILELSFGIYRDDFPKDALNPLTELVWLGLDNNNLKIVNEHSLATMRELSYINLSFNRITNLPRNLFSAEIHNHLMEVVLSFNLISRIHSNTFHGLLELQHINLASNSIRTLEKNSFTKLPYLTFIDLSNNNLKNISDAAFQYLPNLAKVDMSENFLCTLSLRMFNHVSNSTFPLLLNVSHNRISLFDDDLTSYLYIHHLDASFNLLTNSLSFSNLGNTLRILDLKSNSFSVLGNHAFGDLEFLETLNLSNNNITSLRRRSFQGLTHLQELDISFNKLQQLQVEQFSNLKKLRVLNLRNNKIRAFPREVFLNTRLEFLDISNNFLAVWPVSAFSDVGFTLRNIQFSSNNIEYLDSSMFINSQFLTDLNLSKNKITVLPDNTFVFLNNLTNLDLSYNPLVSTNLRQVFLHTLRLRKLSLQGLGLFNLPRLDLQFLSELDVSNNDLQHIHSLHDLTMLKTLNLSNNKISNASIICEHLPITLKILDFSHNPIRKITLHDVTPLRSLTDLDLTDIKIQTPAIFLKLRNLKVLRITSSSNLGEIVSKLPGLQKLYVHVIESAIQDDLFAKFSNNTKLNLVEIFGKNVQSISGNALAGLKNNHKLKIRIRNTKISDLPPGIFFVLSKVPQLTIDISDNKITNLSPDSFYPNASSWDAVGTRSIIGGLDIVNNPLECDCGLVWLGHWLRRWLRESAQINAIPREDMQKMVTRARRNTCNDPGTGRKLSFLELFPQDLLCHASALSSSAYTRLKRASTVLTFILPVFVAFLQFA</sequence>
<dbReference type="AlphaFoldDB" id="A0A7R8UR23"/>